<evidence type="ECO:0000256" key="3">
    <source>
        <dbReference type="ARBA" id="ARBA00022448"/>
    </source>
</evidence>
<evidence type="ECO:0000256" key="15">
    <source>
        <dbReference type="SAM" id="MobiDB-lite"/>
    </source>
</evidence>
<dbReference type="Pfam" id="PF17733">
    <property type="entry name" value="KPWE_dom"/>
    <property type="match status" value="1"/>
</dbReference>
<comment type="subunit">
    <text evidence="13">Interacts with PEX13; forming the PEX13-PEX14 docking complex. Interacts with PEX5 (via WxxxF/Y motifs).</text>
</comment>
<dbReference type="GO" id="GO:0016560">
    <property type="term" value="P:protein import into peroxisome matrix, docking"/>
    <property type="evidence" value="ECO:0007669"/>
    <property type="project" value="UniProtKB-UniRule"/>
</dbReference>
<name>A0A5C7HH02_9ROSI</name>
<proteinExistence type="inferred from homology"/>
<evidence type="ECO:0000256" key="6">
    <source>
        <dbReference type="ARBA" id="ARBA00022989"/>
    </source>
</evidence>
<reference evidence="21" key="1">
    <citation type="journal article" date="2019" name="Gigascience">
        <title>De novo genome assembly of the endangered Acer yangbiense, a plant species with extremely small populations endemic to Yunnan Province, China.</title>
        <authorList>
            <person name="Yang J."/>
            <person name="Wariss H.M."/>
            <person name="Tao L."/>
            <person name="Zhang R."/>
            <person name="Yun Q."/>
            <person name="Hollingsworth P."/>
            <person name="Dao Z."/>
            <person name="Luo G."/>
            <person name="Guo H."/>
            <person name="Ma Y."/>
            <person name="Sun W."/>
        </authorList>
    </citation>
    <scope>NUCLEOTIDE SEQUENCE [LARGE SCALE GENOMIC DNA]</scope>
    <source>
        <strain evidence="21">cv. Malutang</strain>
    </source>
</reference>
<dbReference type="Pfam" id="PF04695">
    <property type="entry name" value="Pex14_N"/>
    <property type="match status" value="1"/>
</dbReference>
<feature type="region of interest" description="Disordered" evidence="15">
    <location>
        <begin position="1"/>
        <end position="23"/>
    </location>
</feature>
<dbReference type="Pfam" id="PF23020">
    <property type="entry name" value="PEX14-like_2nd"/>
    <property type="match status" value="1"/>
</dbReference>
<evidence type="ECO:0000259" key="18">
    <source>
        <dbReference type="Pfam" id="PF17733"/>
    </source>
</evidence>
<dbReference type="InterPro" id="IPR054154">
    <property type="entry name" value="PEX14-like_M_plants"/>
</dbReference>
<dbReference type="FunFam" id="1.10.10.10:FF:000217">
    <property type="entry name" value="Peroxisomal membrane protein PEX14"/>
    <property type="match status" value="1"/>
</dbReference>
<feature type="domain" description="Peroxisomal membrane protein PEX14 central plants" evidence="19">
    <location>
        <begin position="119"/>
        <end position="236"/>
    </location>
</feature>
<sequence length="473" mass="52410">MGIESTAPSKLSDDEKPNTPQHVFENHEPMREELVQMAVKFLSHATVRNSPVDSRRSFLEKKGLKTEEIDEAFRRVPDSPPNVIVGQSHTSNQDVQSKEHLPTASLTGVISTLATSPPSRFYWSHAFFVVGLLTASFAGTAILLKKFFLPRLKSWIRTVVLEEHDGSARKSKPSLFEEVTAAAKTASIAAANAAKASMEMLNSKYEERQYFEALIKCMNVQVAEMRSMSKAIKKLEGTGEAEQPDKYIQHLSRNGVRRPGYLFSFPYLCIFEAAAAASEQLQSSQMLLLAVVGPNNTPRESTLFDSEDPISYLESSMKVKVNDVSKFGGSVRPSSAPASTRPVGQHPKSYMEIMAMIQRGEIPPGIKEIDDSPPNPDQPLPNPHMAPRSKPWEVAQPYNNGTHAQNIGTTSKLNGDVVVPWWHRKNARTSELEPANGTRTYINDAMTDERQLQHPWMHSQPSSVAMSKAVDAV</sequence>
<organism evidence="20 21">
    <name type="scientific">Acer yangbiense</name>
    <dbReference type="NCBI Taxonomy" id="1000413"/>
    <lineage>
        <taxon>Eukaryota</taxon>
        <taxon>Viridiplantae</taxon>
        <taxon>Streptophyta</taxon>
        <taxon>Embryophyta</taxon>
        <taxon>Tracheophyta</taxon>
        <taxon>Spermatophyta</taxon>
        <taxon>Magnoliopsida</taxon>
        <taxon>eudicotyledons</taxon>
        <taxon>Gunneridae</taxon>
        <taxon>Pentapetalae</taxon>
        <taxon>rosids</taxon>
        <taxon>malvids</taxon>
        <taxon>Sapindales</taxon>
        <taxon>Sapindaceae</taxon>
        <taxon>Hippocastanoideae</taxon>
        <taxon>Acereae</taxon>
        <taxon>Acer</taxon>
    </lineage>
</organism>
<accession>A0A5C7HH02</accession>
<evidence type="ECO:0000256" key="9">
    <source>
        <dbReference type="ARBA" id="ARBA00023140"/>
    </source>
</evidence>
<comment type="caution">
    <text evidence="20">The sequence shown here is derived from an EMBL/GenBank/DDBJ whole genome shotgun (WGS) entry which is preliminary data.</text>
</comment>
<feature type="domain" description="Peroxisomal membrane protein PEX14-like KPWE" evidence="18">
    <location>
        <begin position="345"/>
        <end position="393"/>
    </location>
</feature>
<keyword evidence="4 16" id="KW-0812">Transmembrane</keyword>
<dbReference type="GO" id="GO:1990429">
    <property type="term" value="C:peroxisomal importomer complex"/>
    <property type="evidence" value="ECO:0007669"/>
    <property type="project" value="TreeGrafter"/>
</dbReference>
<dbReference type="GO" id="GO:0005102">
    <property type="term" value="F:signaling receptor binding"/>
    <property type="evidence" value="ECO:0007669"/>
    <property type="project" value="TreeGrafter"/>
</dbReference>
<comment type="similarity">
    <text evidence="2 14">Belongs to the peroxin-14 family.</text>
</comment>
<evidence type="ECO:0000259" key="17">
    <source>
        <dbReference type="Pfam" id="PF04695"/>
    </source>
</evidence>
<dbReference type="GO" id="GO:0005778">
    <property type="term" value="C:peroxisomal membrane"/>
    <property type="evidence" value="ECO:0007669"/>
    <property type="project" value="UniProtKB-SubCell"/>
</dbReference>
<evidence type="ECO:0000256" key="5">
    <source>
        <dbReference type="ARBA" id="ARBA00022927"/>
    </source>
</evidence>
<evidence type="ECO:0000256" key="11">
    <source>
        <dbReference type="ARBA" id="ARBA00029691"/>
    </source>
</evidence>
<keyword evidence="8 14" id="KW-0472">Membrane</keyword>
<evidence type="ECO:0000256" key="8">
    <source>
        <dbReference type="ARBA" id="ARBA00023136"/>
    </source>
</evidence>
<dbReference type="EMBL" id="VAHF01000008">
    <property type="protein sequence ID" value="TXG56297.1"/>
    <property type="molecule type" value="Genomic_DNA"/>
</dbReference>
<evidence type="ECO:0000256" key="1">
    <source>
        <dbReference type="ARBA" id="ARBA00004549"/>
    </source>
</evidence>
<dbReference type="InterPro" id="IPR006785">
    <property type="entry name" value="Pex14_N"/>
</dbReference>
<evidence type="ECO:0000256" key="14">
    <source>
        <dbReference type="RuleBase" id="RU367032"/>
    </source>
</evidence>
<dbReference type="PANTHER" id="PTHR23058">
    <property type="entry name" value="PEROXISOMAL MEMBRANE PROTEIN PEX14"/>
    <property type="match status" value="1"/>
</dbReference>
<evidence type="ECO:0000256" key="2">
    <source>
        <dbReference type="ARBA" id="ARBA00005443"/>
    </source>
</evidence>
<keyword evidence="7" id="KW-0811">Translocation</keyword>
<feature type="domain" description="Peroxisome membrane anchor protein Pex14p N-terminal" evidence="17">
    <location>
        <begin position="31"/>
        <end position="75"/>
    </location>
</feature>
<gene>
    <name evidence="20" type="ORF">EZV62_017610</name>
</gene>
<evidence type="ECO:0000259" key="19">
    <source>
        <dbReference type="Pfam" id="PF23020"/>
    </source>
</evidence>
<dbReference type="InterPro" id="IPR036388">
    <property type="entry name" value="WH-like_DNA-bd_sf"/>
</dbReference>
<dbReference type="AlphaFoldDB" id="A0A5C7HH02"/>
<dbReference type="InterPro" id="IPR040554">
    <property type="entry name" value="KPWE_PEX14_dom"/>
</dbReference>
<keyword evidence="5 14" id="KW-0653">Protein transport</keyword>
<keyword evidence="3 14" id="KW-0813">Transport</keyword>
<keyword evidence="21" id="KW-1185">Reference proteome</keyword>
<dbReference type="OrthoDB" id="441517at2759"/>
<evidence type="ECO:0000256" key="4">
    <source>
        <dbReference type="ARBA" id="ARBA00022692"/>
    </source>
</evidence>
<evidence type="ECO:0000256" key="12">
    <source>
        <dbReference type="ARBA" id="ARBA00053920"/>
    </source>
</evidence>
<evidence type="ECO:0000313" key="20">
    <source>
        <dbReference type="EMBL" id="TXG56297.1"/>
    </source>
</evidence>
<dbReference type="InterPro" id="IPR025655">
    <property type="entry name" value="PEX14"/>
</dbReference>
<dbReference type="PANTHER" id="PTHR23058:SF12">
    <property type="entry name" value="PEROXISOMAL MEMBRANE PROTEIN PEX14"/>
    <property type="match status" value="1"/>
</dbReference>
<evidence type="ECO:0000256" key="7">
    <source>
        <dbReference type="ARBA" id="ARBA00023010"/>
    </source>
</evidence>
<feature type="compositionally biased region" description="Pro residues" evidence="15">
    <location>
        <begin position="373"/>
        <end position="384"/>
    </location>
</feature>
<dbReference type="Gene3D" id="1.10.10.10">
    <property type="entry name" value="Winged helix-like DNA-binding domain superfamily/Winged helix DNA-binding domain"/>
    <property type="match status" value="1"/>
</dbReference>
<evidence type="ECO:0000256" key="10">
    <source>
        <dbReference type="ARBA" id="ARBA00029502"/>
    </source>
</evidence>
<evidence type="ECO:0000313" key="21">
    <source>
        <dbReference type="Proteomes" id="UP000323000"/>
    </source>
</evidence>
<evidence type="ECO:0000256" key="16">
    <source>
        <dbReference type="SAM" id="Phobius"/>
    </source>
</evidence>
<dbReference type="Proteomes" id="UP000323000">
    <property type="component" value="Chromosome 8"/>
</dbReference>
<feature type="region of interest" description="Disordered" evidence="15">
    <location>
        <begin position="364"/>
        <end position="387"/>
    </location>
</feature>
<keyword evidence="6 16" id="KW-1133">Transmembrane helix</keyword>
<feature type="transmembrane region" description="Helical" evidence="16">
    <location>
        <begin position="121"/>
        <end position="144"/>
    </location>
</feature>
<evidence type="ECO:0000256" key="13">
    <source>
        <dbReference type="ARBA" id="ARBA00064754"/>
    </source>
</evidence>
<comment type="function">
    <text evidence="12 14">Component of the PEX13-PEX14 docking complex, a translocon channel that specifically mediates the import of peroxisomal cargo proteins bound to PEX5 receptor. The PEX13-PEX14 docking complex forms a large import pore which can be opened to a diameter of about 9 nm. Mechanistically, PEX5 receptor along with cargo proteins associates with the PEX14 subunit of the PEX13-PEX14 docking complex in the cytosol, leading to the insertion of the receptor into the organelle membrane with the concomitant translocation of the cargo into the peroxisome matrix.</text>
</comment>
<comment type="subcellular location">
    <subcellularLocation>
        <location evidence="1">Peroxisome membrane</location>
        <topology evidence="1">Single-pass membrane protein</topology>
    </subcellularLocation>
</comment>
<protein>
    <recommendedName>
        <fullName evidence="10 14">Peroxisomal membrane protein PEX14</fullName>
    </recommendedName>
    <alternativeName>
        <fullName evidence="11 14">Peroxin-14</fullName>
    </alternativeName>
</protein>
<keyword evidence="9 14" id="KW-0576">Peroxisome</keyword>